<dbReference type="Proteomes" id="UP000266483">
    <property type="component" value="Unassembled WGS sequence"/>
</dbReference>
<organism evidence="1 2">
    <name type="scientific">Neopusillimonas maritima</name>
    <dbReference type="NCBI Taxonomy" id="2026239"/>
    <lineage>
        <taxon>Bacteria</taxon>
        <taxon>Pseudomonadati</taxon>
        <taxon>Pseudomonadota</taxon>
        <taxon>Betaproteobacteria</taxon>
        <taxon>Burkholderiales</taxon>
        <taxon>Alcaligenaceae</taxon>
        <taxon>Neopusillimonas</taxon>
    </lineage>
</organism>
<keyword evidence="2" id="KW-1185">Reference proteome</keyword>
<comment type="caution">
    <text evidence="1">The sequence shown here is derived from an EMBL/GenBank/DDBJ whole genome shotgun (WGS) entry which is preliminary data.</text>
</comment>
<accession>A0ABX9MZH7</accession>
<gene>
    <name evidence="1" type="ORF">CJO09_03865</name>
</gene>
<sequence length="141" mass="15091">MKNDEIAIKVLALVPDLVRHAADIGRTADVGSNRLDLRLAAGAPASVLREEDEQGPNYPIYAGFVGAGAMLACAWVSLGMPGSKEELVELSVGPLTVGWDGPAPVSPDQCRAMFHRGFEWFMTQSESRQAPDGTKPTAREI</sequence>
<proteinExistence type="predicted"/>
<evidence type="ECO:0000313" key="1">
    <source>
        <dbReference type="EMBL" id="RII84358.1"/>
    </source>
</evidence>
<dbReference type="EMBL" id="NQOU01000001">
    <property type="protein sequence ID" value="RII84358.1"/>
    <property type="molecule type" value="Genomic_DNA"/>
</dbReference>
<evidence type="ECO:0000313" key="2">
    <source>
        <dbReference type="Proteomes" id="UP000266483"/>
    </source>
</evidence>
<name>A0ABX9MZH7_9BURK</name>
<reference evidence="1 2" key="1">
    <citation type="submission" date="2017-08" db="EMBL/GenBank/DDBJ databases">
        <title>Pusillimonas indicus sp. nov., a member of the family Alcaligenaceae isolated from surface seawater.</title>
        <authorList>
            <person name="Li J."/>
        </authorList>
    </citation>
    <scope>NUCLEOTIDE SEQUENCE [LARGE SCALE GENOMIC DNA]</scope>
    <source>
        <strain evidence="1 2">17-4A</strain>
    </source>
</reference>
<protein>
    <submittedName>
        <fullName evidence="1">Uncharacterized protein</fullName>
    </submittedName>
</protein>